<feature type="non-terminal residue" evidence="1">
    <location>
        <position position="53"/>
    </location>
</feature>
<organism evidence="1 2">
    <name type="scientific">Aspergillus pseudonomiae</name>
    <dbReference type="NCBI Taxonomy" id="1506151"/>
    <lineage>
        <taxon>Eukaryota</taxon>
        <taxon>Fungi</taxon>
        <taxon>Dikarya</taxon>
        <taxon>Ascomycota</taxon>
        <taxon>Pezizomycotina</taxon>
        <taxon>Eurotiomycetes</taxon>
        <taxon>Eurotiomycetidae</taxon>
        <taxon>Eurotiales</taxon>
        <taxon>Aspergillaceae</taxon>
        <taxon>Aspergillus</taxon>
        <taxon>Aspergillus subgen. Circumdati</taxon>
    </lineage>
</organism>
<proteinExistence type="predicted"/>
<sequence length="53" mass="6157">MYRRNMTLWLLLQLSPWPLFSGRLLWILIPVSKGVQTSLFRLIESGQPNAAML</sequence>
<dbReference type="GeneID" id="43668630"/>
<dbReference type="EMBL" id="ML736923">
    <property type="protein sequence ID" value="KAE8397079.1"/>
    <property type="molecule type" value="Genomic_DNA"/>
</dbReference>
<reference evidence="1 2" key="1">
    <citation type="submission" date="2019-04" db="EMBL/GenBank/DDBJ databases">
        <authorList>
            <consortium name="DOE Joint Genome Institute"/>
            <person name="Mondo S."/>
            <person name="Kjaerbolling I."/>
            <person name="Vesth T."/>
            <person name="Frisvad J.C."/>
            <person name="Nybo J.L."/>
            <person name="Theobald S."/>
            <person name="Kildgaard S."/>
            <person name="Isbrandt T."/>
            <person name="Kuo A."/>
            <person name="Sato A."/>
            <person name="Lyhne E.K."/>
            <person name="Kogle M.E."/>
            <person name="Wiebenga A."/>
            <person name="Kun R.S."/>
            <person name="Lubbers R.J."/>
            <person name="Makela M.R."/>
            <person name="Barry K."/>
            <person name="Chovatia M."/>
            <person name="Clum A."/>
            <person name="Daum C."/>
            <person name="Haridas S."/>
            <person name="He G."/>
            <person name="LaButti K."/>
            <person name="Lipzen A."/>
            <person name="Riley R."/>
            <person name="Salamov A."/>
            <person name="Simmons B.A."/>
            <person name="Magnuson J.K."/>
            <person name="Henrissat B."/>
            <person name="Mortensen U.H."/>
            <person name="Larsen T.O."/>
            <person name="Devries R.P."/>
            <person name="Grigoriev I.V."/>
            <person name="Machida M."/>
            <person name="Baker S.E."/>
            <person name="Andersen M.R."/>
            <person name="Cantor M.N."/>
            <person name="Hua S.X."/>
        </authorList>
    </citation>
    <scope>NUCLEOTIDE SEQUENCE [LARGE SCALE GENOMIC DNA]</scope>
    <source>
        <strain evidence="1 2">CBS 119388</strain>
    </source>
</reference>
<protein>
    <submittedName>
        <fullName evidence="1">Uncharacterized protein</fullName>
    </submittedName>
</protein>
<dbReference type="AlphaFoldDB" id="A0A5N7CT04"/>
<name>A0A5N7CT04_9EURO</name>
<dbReference type="Proteomes" id="UP000325579">
    <property type="component" value="Unassembled WGS sequence"/>
</dbReference>
<keyword evidence="2" id="KW-1185">Reference proteome</keyword>
<gene>
    <name evidence="1" type="ORF">BDV37DRAFT_266657</name>
</gene>
<dbReference type="RefSeq" id="XP_031934398.1">
    <property type="nucleotide sequence ID" value="XM_032083939.1"/>
</dbReference>
<accession>A0A5N7CT04</accession>
<evidence type="ECO:0000313" key="2">
    <source>
        <dbReference type="Proteomes" id="UP000325579"/>
    </source>
</evidence>
<evidence type="ECO:0000313" key="1">
    <source>
        <dbReference type="EMBL" id="KAE8397079.1"/>
    </source>
</evidence>